<dbReference type="GeneID" id="129921991"/>
<proteinExistence type="predicted"/>
<evidence type="ECO:0000256" key="1">
    <source>
        <dbReference type="SAM" id="SignalP"/>
    </source>
</evidence>
<organism evidence="2 3">
    <name type="scientific">Biomphalaria glabrata</name>
    <name type="common">Bloodfluke planorb</name>
    <name type="synonym">Freshwater snail</name>
    <dbReference type="NCBI Taxonomy" id="6526"/>
    <lineage>
        <taxon>Eukaryota</taxon>
        <taxon>Metazoa</taxon>
        <taxon>Spiralia</taxon>
        <taxon>Lophotrochozoa</taxon>
        <taxon>Mollusca</taxon>
        <taxon>Gastropoda</taxon>
        <taxon>Heterobranchia</taxon>
        <taxon>Euthyneura</taxon>
        <taxon>Panpulmonata</taxon>
        <taxon>Hygrophila</taxon>
        <taxon>Lymnaeoidea</taxon>
        <taxon>Planorbidae</taxon>
        <taxon>Biomphalaria</taxon>
    </lineage>
</organism>
<dbReference type="SUPFAM" id="SSF55486">
    <property type="entry name" value="Metalloproteases ('zincins'), catalytic domain"/>
    <property type="match status" value="1"/>
</dbReference>
<accession>A0A9W2YG10</accession>
<dbReference type="RefSeq" id="XP_055861635.1">
    <property type="nucleotide sequence ID" value="XM_056005660.1"/>
</dbReference>
<sequence length="304" mass="33460">MSVWICFSLFVLATQSFEINDHHLSDVDIEFLHSLPSVRAGARLPGFKYLYLEPGSHLTTVLNHNHSQLEIAGSPRTSQHALDVAADIIVKMTRHMPPSMFQTLTKGKVGLFTAVEKMTIYPEYTHIANGNCGTSCAGNCSHTCAADGRKYESIMGLTNSRSVVLDDIVLCSAHDPYHHVDNVLVHEFGHLVHFYATTPAIKTQILSAYNTSKLHATWPLNTYGMRNAHEYWATATQIFFGALHVKGGMNQCGATFCNGFQQSRDHLRSLDPAVFNILSHVYTNNNPSLNPGFSICPAGTVVVG</sequence>
<feature type="signal peptide" evidence="1">
    <location>
        <begin position="1"/>
        <end position="16"/>
    </location>
</feature>
<dbReference type="GO" id="GO:0008237">
    <property type="term" value="F:metallopeptidase activity"/>
    <property type="evidence" value="ECO:0007669"/>
    <property type="project" value="InterPro"/>
</dbReference>
<reference evidence="3" key="1">
    <citation type="submission" date="2025-08" db="UniProtKB">
        <authorList>
            <consortium name="RefSeq"/>
        </authorList>
    </citation>
    <scope>IDENTIFICATION</scope>
</reference>
<dbReference type="Proteomes" id="UP001165740">
    <property type="component" value="Chromosome 12"/>
</dbReference>
<feature type="chain" id="PRO_5040773299" evidence="1">
    <location>
        <begin position="17"/>
        <end position="304"/>
    </location>
</feature>
<evidence type="ECO:0000313" key="3">
    <source>
        <dbReference type="RefSeq" id="XP_055861635.1"/>
    </source>
</evidence>
<gene>
    <name evidence="3" type="primary">LOC129921991</name>
</gene>
<dbReference type="InterPro" id="IPR024079">
    <property type="entry name" value="MetalloPept_cat_dom_sf"/>
</dbReference>
<dbReference type="OMA" id="EYTHIAN"/>
<name>A0A9W2YG10_BIOGL</name>
<evidence type="ECO:0000313" key="2">
    <source>
        <dbReference type="Proteomes" id="UP001165740"/>
    </source>
</evidence>
<keyword evidence="1" id="KW-0732">Signal</keyword>
<dbReference type="OrthoDB" id="6132182at2759"/>
<dbReference type="Gene3D" id="3.40.390.10">
    <property type="entry name" value="Collagenase (Catalytic Domain)"/>
    <property type="match status" value="1"/>
</dbReference>
<protein>
    <submittedName>
        <fullName evidence="3">Uncharacterized protein LOC129921991</fullName>
    </submittedName>
</protein>
<dbReference type="AlphaFoldDB" id="A0A9W2YG10"/>
<keyword evidence="2" id="KW-1185">Reference proteome</keyword>